<accession>A0A162MAD0</accession>
<dbReference type="Pfam" id="PF00026">
    <property type="entry name" value="Asp"/>
    <property type="match status" value="1"/>
</dbReference>
<feature type="active site" evidence="3">
    <location>
        <position position="93"/>
    </location>
</feature>
<dbReference type="GeneID" id="30025206"/>
<feature type="domain" description="Peptidase A1" evidence="6">
    <location>
        <begin position="75"/>
        <end position="378"/>
    </location>
</feature>
<proteinExistence type="inferred from homology"/>
<dbReference type="PANTHER" id="PTHR47966">
    <property type="entry name" value="BETA-SITE APP-CLEAVING ENZYME, ISOFORM A-RELATED"/>
    <property type="match status" value="1"/>
</dbReference>
<keyword evidence="8" id="KW-1185">Reference proteome</keyword>
<dbReference type="GO" id="GO:0004190">
    <property type="term" value="F:aspartic-type endopeptidase activity"/>
    <property type="evidence" value="ECO:0007669"/>
    <property type="project" value="UniProtKB-KW"/>
</dbReference>
<keyword evidence="2 4" id="KW-0064">Aspartyl protease</keyword>
<feature type="signal peptide" evidence="5">
    <location>
        <begin position="1"/>
        <end position="16"/>
    </location>
</feature>
<keyword evidence="4" id="KW-0378">Hydrolase</keyword>
<dbReference type="AlphaFoldDB" id="A0A162MAD0"/>
<sequence length="381" mass="39431">MVQLKSVLAYASLASAAAVPAPLVNFAGESGRFSVNLKYNDQFKRGASADFDLAARDGNGTTPAHDSPSRPDAEYYAEILVGTPAQTMNLLFDTGSSDLWLFGTDVDGSVPAGSARWNHTASSTASLVQDGSWSIHYGDGSGAKGSIYKDAVSIAGASVSSQGVEYASSVSPMSGGGDILGSPVSGIVGFGFDGGNTAKPQQKTLFSNLLPSLNQPVFTVDLNHQADGTFGFGFVDSGKYSGDLTYTDVDSSGAYWGMTSTGYQAGDGDWVQLQYSGIVDTGDSTFYVPTDAYNAWSALLPSGGVTSDTVVPDFWFGVGSAKIRVPGAHLVESDGNGGYSLTIKDSGSNSQGTWGSPSMTGAYLVFENGNNGPRLGWANSK</sequence>
<protein>
    <submittedName>
        <fullName evidence="7">Endothiapepsin</fullName>
    </submittedName>
</protein>
<keyword evidence="5" id="KW-0732">Signal</keyword>
<evidence type="ECO:0000256" key="2">
    <source>
        <dbReference type="ARBA" id="ARBA00022750"/>
    </source>
</evidence>
<comment type="caution">
    <text evidence="7">The sequence shown here is derived from an EMBL/GenBank/DDBJ whole genome shotgun (WGS) entry which is preliminary data.</text>
</comment>
<evidence type="ECO:0000256" key="1">
    <source>
        <dbReference type="ARBA" id="ARBA00007447"/>
    </source>
</evidence>
<name>A0A162MAD0_CORFA</name>
<gene>
    <name evidence="7" type="ORF">ISF_08914</name>
</gene>
<evidence type="ECO:0000256" key="4">
    <source>
        <dbReference type="RuleBase" id="RU000454"/>
    </source>
</evidence>
<dbReference type="InterPro" id="IPR033121">
    <property type="entry name" value="PEPTIDASE_A1"/>
</dbReference>
<dbReference type="InterPro" id="IPR021109">
    <property type="entry name" value="Peptidase_aspartic_dom_sf"/>
</dbReference>
<dbReference type="InterPro" id="IPR001969">
    <property type="entry name" value="Aspartic_peptidase_AS"/>
</dbReference>
<evidence type="ECO:0000313" key="8">
    <source>
        <dbReference type="Proteomes" id="UP000076744"/>
    </source>
</evidence>
<feature type="active site" evidence="3">
    <location>
        <position position="280"/>
    </location>
</feature>
<evidence type="ECO:0000313" key="7">
    <source>
        <dbReference type="EMBL" id="OAA53300.1"/>
    </source>
</evidence>
<dbReference type="SUPFAM" id="SSF50630">
    <property type="entry name" value="Acid proteases"/>
    <property type="match status" value="1"/>
</dbReference>
<dbReference type="PROSITE" id="PS51767">
    <property type="entry name" value="PEPTIDASE_A1"/>
    <property type="match status" value="1"/>
</dbReference>
<dbReference type="OrthoDB" id="2747330at2759"/>
<comment type="similarity">
    <text evidence="1 4">Belongs to the peptidase A1 family.</text>
</comment>
<dbReference type="PANTHER" id="PTHR47966:SF2">
    <property type="entry name" value="ASPERGILLOPEPSIN-1-RELATED"/>
    <property type="match status" value="1"/>
</dbReference>
<keyword evidence="4" id="KW-0645">Protease</keyword>
<evidence type="ECO:0000256" key="3">
    <source>
        <dbReference type="PIRSR" id="PIRSR601461-1"/>
    </source>
</evidence>
<evidence type="ECO:0000256" key="5">
    <source>
        <dbReference type="SAM" id="SignalP"/>
    </source>
</evidence>
<dbReference type="EMBL" id="AZHB01000037">
    <property type="protein sequence ID" value="OAA53300.1"/>
    <property type="molecule type" value="Genomic_DNA"/>
</dbReference>
<dbReference type="Proteomes" id="UP000076744">
    <property type="component" value="Unassembled WGS sequence"/>
</dbReference>
<feature type="chain" id="PRO_5007837456" evidence="5">
    <location>
        <begin position="17"/>
        <end position="381"/>
    </location>
</feature>
<dbReference type="STRING" id="1081104.A0A162MAD0"/>
<dbReference type="Gene3D" id="2.40.70.10">
    <property type="entry name" value="Acid Proteases"/>
    <property type="match status" value="2"/>
</dbReference>
<evidence type="ECO:0000259" key="6">
    <source>
        <dbReference type="PROSITE" id="PS51767"/>
    </source>
</evidence>
<dbReference type="PRINTS" id="PR00792">
    <property type="entry name" value="PEPSIN"/>
</dbReference>
<dbReference type="InterPro" id="IPR001461">
    <property type="entry name" value="Aspartic_peptidase_A1"/>
</dbReference>
<organism evidence="7 8">
    <name type="scientific">Cordyceps fumosorosea (strain ARSEF 2679)</name>
    <name type="common">Isaria fumosorosea</name>
    <dbReference type="NCBI Taxonomy" id="1081104"/>
    <lineage>
        <taxon>Eukaryota</taxon>
        <taxon>Fungi</taxon>
        <taxon>Dikarya</taxon>
        <taxon>Ascomycota</taxon>
        <taxon>Pezizomycotina</taxon>
        <taxon>Sordariomycetes</taxon>
        <taxon>Hypocreomycetidae</taxon>
        <taxon>Hypocreales</taxon>
        <taxon>Cordycipitaceae</taxon>
        <taxon>Cordyceps</taxon>
    </lineage>
</organism>
<reference evidence="7 8" key="1">
    <citation type="journal article" date="2016" name="Genome Biol. Evol.">
        <title>Divergent and convergent evolution of fungal pathogenicity.</title>
        <authorList>
            <person name="Shang Y."/>
            <person name="Xiao G."/>
            <person name="Zheng P."/>
            <person name="Cen K."/>
            <person name="Zhan S."/>
            <person name="Wang C."/>
        </authorList>
    </citation>
    <scope>NUCLEOTIDE SEQUENCE [LARGE SCALE GENOMIC DNA]</scope>
    <source>
        <strain evidence="7 8">ARSEF 2679</strain>
    </source>
</reference>
<dbReference type="PROSITE" id="PS00141">
    <property type="entry name" value="ASP_PROTEASE"/>
    <property type="match status" value="1"/>
</dbReference>
<dbReference type="RefSeq" id="XP_018700353.1">
    <property type="nucleotide sequence ID" value="XM_018852517.1"/>
</dbReference>
<dbReference type="GO" id="GO:0006508">
    <property type="term" value="P:proteolysis"/>
    <property type="evidence" value="ECO:0007669"/>
    <property type="project" value="UniProtKB-KW"/>
</dbReference>